<name>A0A9N9AMD2_9GLOM</name>
<feature type="non-terminal residue" evidence="1">
    <location>
        <position position="1"/>
    </location>
</feature>
<dbReference type="EMBL" id="CAJVQA010002028">
    <property type="protein sequence ID" value="CAG8534137.1"/>
    <property type="molecule type" value="Genomic_DNA"/>
</dbReference>
<reference evidence="1" key="1">
    <citation type="submission" date="2021-06" db="EMBL/GenBank/DDBJ databases">
        <authorList>
            <person name="Kallberg Y."/>
            <person name="Tangrot J."/>
            <person name="Rosling A."/>
        </authorList>
    </citation>
    <scope>NUCLEOTIDE SEQUENCE</scope>
    <source>
        <strain evidence="1">FL966</strain>
    </source>
</reference>
<comment type="caution">
    <text evidence="1">The sequence shown here is derived from an EMBL/GenBank/DDBJ whole genome shotgun (WGS) entry which is preliminary data.</text>
</comment>
<sequence>TGKKKIDIISSKIQNQFVKQDVNVSTRTIRQCFVKAKEYFASGLSELLLTAKHQIKYLEWAEKHINFN</sequence>
<evidence type="ECO:0000313" key="2">
    <source>
        <dbReference type="Proteomes" id="UP000789759"/>
    </source>
</evidence>
<gene>
    <name evidence="1" type="ORF">CPELLU_LOCUS3985</name>
</gene>
<protein>
    <submittedName>
        <fullName evidence="1">694_t:CDS:1</fullName>
    </submittedName>
</protein>
<proteinExistence type="predicted"/>
<accession>A0A9N9AMD2</accession>
<evidence type="ECO:0000313" key="1">
    <source>
        <dbReference type="EMBL" id="CAG8534137.1"/>
    </source>
</evidence>
<dbReference type="Proteomes" id="UP000789759">
    <property type="component" value="Unassembled WGS sequence"/>
</dbReference>
<dbReference type="AlphaFoldDB" id="A0A9N9AMD2"/>
<keyword evidence="2" id="KW-1185">Reference proteome</keyword>
<organism evidence="1 2">
    <name type="scientific">Cetraspora pellucida</name>
    <dbReference type="NCBI Taxonomy" id="1433469"/>
    <lineage>
        <taxon>Eukaryota</taxon>
        <taxon>Fungi</taxon>
        <taxon>Fungi incertae sedis</taxon>
        <taxon>Mucoromycota</taxon>
        <taxon>Glomeromycotina</taxon>
        <taxon>Glomeromycetes</taxon>
        <taxon>Diversisporales</taxon>
        <taxon>Gigasporaceae</taxon>
        <taxon>Cetraspora</taxon>
    </lineage>
</organism>